<feature type="compositionally biased region" description="Basic residues" evidence="1">
    <location>
        <begin position="176"/>
        <end position="185"/>
    </location>
</feature>
<proteinExistence type="predicted"/>
<protein>
    <recommendedName>
        <fullName evidence="2">Reverse transcriptase Ty1/copia-type domain-containing protein</fullName>
    </recommendedName>
</protein>
<evidence type="ECO:0000313" key="3">
    <source>
        <dbReference type="EMBL" id="KAK2999967.1"/>
    </source>
</evidence>
<dbReference type="Proteomes" id="UP001188597">
    <property type="component" value="Unassembled WGS sequence"/>
</dbReference>
<dbReference type="Pfam" id="PF07727">
    <property type="entry name" value="RVT_2"/>
    <property type="match status" value="1"/>
</dbReference>
<dbReference type="SUPFAM" id="SSF56672">
    <property type="entry name" value="DNA/RNA polymerases"/>
    <property type="match status" value="1"/>
</dbReference>
<comment type="caution">
    <text evidence="3">The sequence shown here is derived from an EMBL/GenBank/DDBJ whole genome shotgun (WGS) entry which is preliminary data.</text>
</comment>
<dbReference type="InterPro" id="IPR013103">
    <property type="entry name" value="RVT_2"/>
</dbReference>
<sequence>MLLLLYVDDMIITGDDISGISDLKHFLNQNFLMKDLGVLNYFLGLEIGSSVDGYTLSQAKYASDLLSRAELTDSKTAPTPLEPNVKLTPFDGSPLPNVTLYRQLVGSLVYLTVTLPEIAYAVFGSAGYRTSVSQPPMQKPTRNHVGQKARPGAQRNVNVQSNNYNYSVSNSSSHGSQKKIARPATHHFTSNSAARNSTSGSHEFQQRNVILNQTHVGVANGFGHAAGRSHYQGSALAGHVGGTNSYPSTNFKSGSGSGGSYGYEESYDDSEYSGNYSRGNDTDTYDHGGAYADEGETLGFSNLNIGDNDDSVYYNGGEDRGNDPEDSNYYASDDRNGTYGDQDDYGNSTYGGDDGYENDGDYGGGDDDYGDSGEYGNNNDENDDSYN</sequence>
<evidence type="ECO:0000259" key="2">
    <source>
        <dbReference type="Pfam" id="PF07727"/>
    </source>
</evidence>
<name>A0AA88V1F7_9ASTE</name>
<dbReference type="InterPro" id="IPR043502">
    <property type="entry name" value="DNA/RNA_pol_sf"/>
</dbReference>
<accession>A0AA88V1F7</accession>
<evidence type="ECO:0000256" key="1">
    <source>
        <dbReference type="SAM" id="MobiDB-lite"/>
    </source>
</evidence>
<feature type="region of interest" description="Disordered" evidence="1">
    <location>
        <begin position="168"/>
        <end position="203"/>
    </location>
</feature>
<keyword evidence="4" id="KW-1185">Reference proteome</keyword>
<dbReference type="AlphaFoldDB" id="A0AA88V1F7"/>
<feature type="region of interest" description="Disordered" evidence="1">
    <location>
        <begin position="131"/>
        <end position="155"/>
    </location>
</feature>
<feature type="domain" description="Reverse transcriptase Ty1/copia-type" evidence="2">
    <location>
        <begin position="2"/>
        <end position="82"/>
    </location>
</feature>
<evidence type="ECO:0000313" key="4">
    <source>
        <dbReference type="Proteomes" id="UP001188597"/>
    </source>
</evidence>
<feature type="compositionally biased region" description="Polar residues" evidence="1">
    <location>
        <begin position="187"/>
        <end position="203"/>
    </location>
</feature>
<dbReference type="EMBL" id="JAVXUP010003124">
    <property type="protein sequence ID" value="KAK2999967.1"/>
    <property type="molecule type" value="Genomic_DNA"/>
</dbReference>
<gene>
    <name evidence="3" type="ORF">RJ639_024526</name>
</gene>
<feature type="region of interest" description="Disordered" evidence="1">
    <location>
        <begin position="249"/>
        <end position="387"/>
    </location>
</feature>
<feature type="compositionally biased region" description="Acidic residues" evidence="1">
    <location>
        <begin position="354"/>
        <end position="371"/>
    </location>
</feature>
<reference evidence="3" key="1">
    <citation type="submission" date="2022-12" db="EMBL/GenBank/DDBJ databases">
        <title>Draft genome assemblies for two species of Escallonia (Escalloniales).</title>
        <authorList>
            <person name="Chanderbali A."/>
            <person name="Dervinis C."/>
            <person name="Anghel I."/>
            <person name="Soltis D."/>
            <person name="Soltis P."/>
            <person name="Zapata F."/>
        </authorList>
    </citation>
    <scope>NUCLEOTIDE SEQUENCE</scope>
    <source>
        <strain evidence="3">UCBG64.0493</strain>
        <tissue evidence="3">Leaf</tissue>
    </source>
</reference>
<organism evidence="3 4">
    <name type="scientific">Escallonia herrerae</name>
    <dbReference type="NCBI Taxonomy" id="1293975"/>
    <lineage>
        <taxon>Eukaryota</taxon>
        <taxon>Viridiplantae</taxon>
        <taxon>Streptophyta</taxon>
        <taxon>Embryophyta</taxon>
        <taxon>Tracheophyta</taxon>
        <taxon>Spermatophyta</taxon>
        <taxon>Magnoliopsida</taxon>
        <taxon>eudicotyledons</taxon>
        <taxon>Gunneridae</taxon>
        <taxon>Pentapetalae</taxon>
        <taxon>asterids</taxon>
        <taxon>campanulids</taxon>
        <taxon>Escalloniales</taxon>
        <taxon>Escalloniaceae</taxon>
        <taxon>Escallonia</taxon>
    </lineage>
</organism>